<name>C7QZG1_JONDD</name>
<organism evidence="2 3">
    <name type="scientific">Jonesia denitrificans (strain ATCC 14870 / DSM 20603 / BCRC 15368 / CIP 55.134 / JCM 11481 / NBRC 15587 / NCTC 10816 / Prevot 55134)</name>
    <name type="common">Listeria denitrificans</name>
    <dbReference type="NCBI Taxonomy" id="471856"/>
    <lineage>
        <taxon>Bacteria</taxon>
        <taxon>Bacillati</taxon>
        <taxon>Actinomycetota</taxon>
        <taxon>Actinomycetes</taxon>
        <taxon>Micrococcales</taxon>
        <taxon>Jonesiaceae</taxon>
        <taxon>Jonesia</taxon>
    </lineage>
</organism>
<dbReference type="Proteomes" id="UP000000628">
    <property type="component" value="Chromosome"/>
</dbReference>
<keyword evidence="3" id="KW-1185">Reference proteome</keyword>
<evidence type="ECO:0000313" key="3">
    <source>
        <dbReference type="Proteomes" id="UP000000628"/>
    </source>
</evidence>
<dbReference type="RefSeq" id="WP_015772087.1">
    <property type="nucleotide sequence ID" value="NC_013174.1"/>
</dbReference>
<proteinExistence type="predicted"/>
<dbReference type="SUPFAM" id="SSF52540">
    <property type="entry name" value="P-loop containing nucleoside triphosphate hydrolases"/>
    <property type="match status" value="1"/>
</dbReference>
<protein>
    <recommendedName>
        <fullName evidence="4">CobQ/CobB/MinD/ParA nucleotide binding domain-containing protein</fullName>
    </recommendedName>
</protein>
<dbReference type="EMBL" id="CP001706">
    <property type="protein sequence ID" value="ACV09459.1"/>
    <property type="molecule type" value="Genomic_DNA"/>
</dbReference>
<dbReference type="AlphaFoldDB" id="C7QZG1"/>
<accession>C7QZG1</accession>
<dbReference type="STRING" id="471856.Jden_1816"/>
<dbReference type="KEGG" id="jde:Jden_1816"/>
<dbReference type="InterPro" id="IPR027417">
    <property type="entry name" value="P-loop_NTPase"/>
</dbReference>
<evidence type="ECO:0000313" key="2">
    <source>
        <dbReference type="EMBL" id="ACV09459.1"/>
    </source>
</evidence>
<dbReference type="HOGENOM" id="CLU_019561_0_1_11"/>
<reference evidence="2 3" key="1">
    <citation type="journal article" date="2009" name="Stand. Genomic Sci.">
        <title>Complete genome sequence of Jonesia denitrificans type strain (Prevot 55134).</title>
        <authorList>
            <person name="Pukall R."/>
            <person name="Gehrich-Schroter G."/>
            <person name="Lapidus A."/>
            <person name="Nolan M."/>
            <person name="Glavina Del Rio T."/>
            <person name="Lucas S."/>
            <person name="Chen F."/>
            <person name="Tice H."/>
            <person name="Pitluck S."/>
            <person name="Cheng J.F."/>
            <person name="Copeland A."/>
            <person name="Saunders E."/>
            <person name="Brettin T."/>
            <person name="Detter J.C."/>
            <person name="Bruce D."/>
            <person name="Goodwin L."/>
            <person name="Pati A."/>
            <person name="Ivanova N."/>
            <person name="Mavromatis K."/>
            <person name="Ovchinnikova G."/>
            <person name="Chen A."/>
            <person name="Palaniappan K."/>
            <person name="Land M."/>
            <person name="Hauser L."/>
            <person name="Chang Y.J."/>
            <person name="Jeffries C.D."/>
            <person name="Chain P."/>
            <person name="Goker M."/>
            <person name="Bristow J."/>
            <person name="Eisen J.A."/>
            <person name="Markowitz V."/>
            <person name="Hugenholtz P."/>
            <person name="Kyrpides N.C."/>
            <person name="Klenk H.P."/>
            <person name="Han C."/>
        </authorList>
    </citation>
    <scope>NUCLEOTIDE SEQUENCE [LARGE SCALE GENOMIC DNA]</scope>
    <source>
        <strain evidence="3">ATCC 14870 / DSM 20603 / BCRC 15368 / CIP 55.134 / JCM 11481 / NBRC 15587 / NCTC 10816 / Prevot 55134</strain>
    </source>
</reference>
<dbReference type="OrthoDB" id="3217709at2"/>
<sequence length="462" mass="48959">MNHNPASPGPLRVLTAITSGQEPAVIEHLARHRGQVDVVRRCADMAEARGYAGAGIAHVIVMSSDFPGFDRHAVEAFTTHGVALVVLNDPLDQYSSQRLTALGVRHFLAYSQVSDGLIPLMTEAHNAPAGEADNLPIEWTSSRENHDLSLAPPATQGRLITVWGTHGAPGRSTLTTNIAYGLAHRDQLGRRRSKKKQLPTESSASAIIVDADTQAPSITQTLGLLDEASGLAQACRAAGQGLLTASALTRYLAGITPQLGVLTGLARASRWPELSASNLETVLTTARHCAQWTVVDVAPDIDEDDFAAFDPRGPRRNAATTTTLAQSDLIVVVGTGDPVGTTRMVRALETITNHPDLAHVPRLVVVNKVRDTTAGSSTPRAIRLALSRFTRELPPVLLPDAPTTVDRSLMNGRAVLEEAPVSAIGKELTQLIDVIASGFDTGNSGNERSESTADQQMAASGV</sequence>
<dbReference type="eggNOG" id="COG0455">
    <property type="taxonomic scope" value="Bacteria"/>
</dbReference>
<dbReference type="Gene3D" id="3.40.50.300">
    <property type="entry name" value="P-loop containing nucleotide triphosphate hydrolases"/>
    <property type="match status" value="1"/>
</dbReference>
<gene>
    <name evidence="2" type="ordered locus">Jden_1816</name>
</gene>
<evidence type="ECO:0008006" key="4">
    <source>
        <dbReference type="Google" id="ProtNLM"/>
    </source>
</evidence>
<evidence type="ECO:0000256" key="1">
    <source>
        <dbReference type="SAM" id="MobiDB-lite"/>
    </source>
</evidence>
<feature type="region of interest" description="Disordered" evidence="1">
    <location>
        <begin position="442"/>
        <end position="462"/>
    </location>
</feature>